<evidence type="ECO:0000259" key="2">
    <source>
        <dbReference type="Pfam" id="PF13610"/>
    </source>
</evidence>
<keyword evidence="1" id="KW-1133">Transmembrane helix</keyword>
<reference evidence="3 4" key="1">
    <citation type="submission" date="2019-11" db="EMBL/GenBank/DDBJ databases">
        <title>Isolation of a new High Light Tolerant Cyanobacteria.</title>
        <authorList>
            <person name="Dobson Z."/>
            <person name="Vaughn N."/>
            <person name="Vaughn M."/>
            <person name="Fromme P."/>
            <person name="Mazor Y."/>
        </authorList>
    </citation>
    <scope>NUCLEOTIDE SEQUENCE [LARGE SCALE GENOMIC DNA]</scope>
    <source>
        <strain evidence="3 4">0216</strain>
    </source>
</reference>
<comment type="caution">
    <text evidence="3">The sequence shown here is derived from an EMBL/GenBank/DDBJ whole genome shotgun (WGS) entry which is preliminary data.</text>
</comment>
<keyword evidence="1" id="KW-0812">Transmembrane</keyword>
<keyword evidence="1" id="KW-0472">Membrane</keyword>
<dbReference type="EMBL" id="WMIA01000036">
    <property type="protein sequence ID" value="MTF40597.1"/>
    <property type="molecule type" value="Genomic_DNA"/>
</dbReference>
<dbReference type="Pfam" id="PF13610">
    <property type="entry name" value="DDE_Tnp_IS240"/>
    <property type="match status" value="1"/>
</dbReference>
<dbReference type="Proteomes" id="UP000437131">
    <property type="component" value="Unassembled WGS sequence"/>
</dbReference>
<feature type="domain" description="DDE" evidence="2">
    <location>
        <begin position="76"/>
        <end position="132"/>
    </location>
</feature>
<dbReference type="RefSeq" id="WP_155084696.1">
    <property type="nucleotide sequence ID" value="NZ_WMIA01000036.1"/>
</dbReference>
<evidence type="ECO:0000313" key="4">
    <source>
        <dbReference type="Proteomes" id="UP000437131"/>
    </source>
</evidence>
<evidence type="ECO:0000313" key="3">
    <source>
        <dbReference type="EMBL" id="MTF40597.1"/>
    </source>
</evidence>
<dbReference type="PANTHER" id="PTHR35528:SF3">
    <property type="entry name" value="BLL1675 PROTEIN"/>
    <property type="match status" value="1"/>
</dbReference>
<organism evidence="3 4">
    <name type="scientific">Cyanobacterium aponinum 0216</name>
    <dbReference type="NCBI Taxonomy" id="2676140"/>
    <lineage>
        <taxon>Bacteria</taxon>
        <taxon>Bacillati</taxon>
        <taxon>Cyanobacteriota</taxon>
        <taxon>Cyanophyceae</taxon>
        <taxon>Oscillatoriophycideae</taxon>
        <taxon>Chroococcales</taxon>
        <taxon>Geminocystaceae</taxon>
        <taxon>Cyanobacterium</taxon>
    </lineage>
</organism>
<gene>
    <name evidence="3" type="ORF">GGC33_16940</name>
</gene>
<dbReference type="InterPro" id="IPR052183">
    <property type="entry name" value="IS_Transposase"/>
</dbReference>
<protein>
    <submittedName>
        <fullName evidence="3">DDE-type integrase/transposase/recombinase</fullName>
    </submittedName>
</protein>
<dbReference type="PANTHER" id="PTHR35528">
    <property type="entry name" value="BLL1675 PROTEIN"/>
    <property type="match status" value="1"/>
</dbReference>
<feature type="transmembrane region" description="Helical" evidence="1">
    <location>
        <begin position="149"/>
        <end position="167"/>
    </location>
</feature>
<sequence>MRRSNVNQWDQIREEVILLCIQWYVTENLTYTQLKKVMRQRGFKIDPRTINYLVKEYSPLAKKRAMETLRKKRRGWRIVQIPFNLRGKKKYLYRALDAQGNTLDFIITNMRNKEKARVFFEQTIPKNLEQRLSKILSNRQILKVEKNNLITGSIFVIILVIIGFIVIKQKDNNQDNNSSNAVYGRGLINNALDIL</sequence>
<name>A0A844GVX3_9CHRO</name>
<evidence type="ECO:0000256" key="1">
    <source>
        <dbReference type="SAM" id="Phobius"/>
    </source>
</evidence>
<dbReference type="AlphaFoldDB" id="A0A844GVX3"/>
<accession>A0A844GVX3</accession>
<proteinExistence type="predicted"/>
<dbReference type="InterPro" id="IPR032874">
    <property type="entry name" value="DDE_dom"/>
</dbReference>